<keyword evidence="4" id="KW-1185">Reference proteome</keyword>
<reference evidence="3 4" key="1">
    <citation type="submission" date="2021-03" db="EMBL/GenBank/DDBJ databases">
        <title>Sequencing the genomes of 1000 actinobacteria strains.</title>
        <authorList>
            <person name="Klenk H.-P."/>
        </authorList>
    </citation>
    <scope>NUCLEOTIDE SEQUENCE [LARGE SCALE GENOMIC DNA]</scope>
    <source>
        <strain evidence="3 4">DSM 44580</strain>
    </source>
</reference>
<feature type="region of interest" description="Disordered" evidence="1">
    <location>
        <begin position="1"/>
        <end position="24"/>
    </location>
</feature>
<comment type="caution">
    <text evidence="3">The sequence shown here is derived from an EMBL/GenBank/DDBJ whole genome shotgun (WGS) entry which is preliminary data.</text>
</comment>
<feature type="transmembrane region" description="Helical" evidence="2">
    <location>
        <begin position="197"/>
        <end position="216"/>
    </location>
</feature>
<keyword evidence="2" id="KW-1133">Transmembrane helix</keyword>
<proteinExistence type="predicted"/>
<accession>A0ABS5A9X2</accession>
<dbReference type="RefSeq" id="WP_086784066.1">
    <property type="nucleotide sequence ID" value="NZ_JAGIOO010000001.1"/>
</dbReference>
<dbReference type="Proteomes" id="UP001519363">
    <property type="component" value="Unassembled WGS sequence"/>
</dbReference>
<keyword evidence="2" id="KW-0472">Membrane</keyword>
<feature type="transmembrane region" description="Helical" evidence="2">
    <location>
        <begin position="86"/>
        <end position="107"/>
    </location>
</feature>
<evidence type="ECO:0000313" key="3">
    <source>
        <dbReference type="EMBL" id="MBP2473378.1"/>
    </source>
</evidence>
<evidence type="ECO:0000256" key="1">
    <source>
        <dbReference type="SAM" id="MobiDB-lite"/>
    </source>
</evidence>
<dbReference type="EMBL" id="JAGIOO010000001">
    <property type="protein sequence ID" value="MBP2473378.1"/>
    <property type="molecule type" value="Genomic_DNA"/>
</dbReference>
<organism evidence="3 4">
    <name type="scientific">Crossiella equi</name>
    <dbReference type="NCBI Taxonomy" id="130796"/>
    <lineage>
        <taxon>Bacteria</taxon>
        <taxon>Bacillati</taxon>
        <taxon>Actinomycetota</taxon>
        <taxon>Actinomycetes</taxon>
        <taxon>Pseudonocardiales</taxon>
        <taxon>Pseudonocardiaceae</taxon>
        <taxon>Crossiella</taxon>
    </lineage>
</organism>
<feature type="transmembrane region" description="Helical" evidence="2">
    <location>
        <begin position="166"/>
        <end position="185"/>
    </location>
</feature>
<sequence length="224" mass="23510">MTGPAGEPSSGTDNSISGDVHGNTVQAGEIHGGVHFHVTHHAAEPPLPGTVPGFAPLPAALPRPTPVAVRTGPTRKARAARFVGRWFLALLPVLLVAFAVSGLGNLIAGPRPLPLRMAAGLVVVPVLVLGLWVWGRATGTGFREAVTRALDLLTPRRLTGLPARNLWWVTVVCAILAVAVVVVEAGPPEPGQPVRDAHPAVLFVLVFGALAWRQWLRHKAQPVA</sequence>
<feature type="transmembrane region" description="Helical" evidence="2">
    <location>
        <begin position="113"/>
        <end position="134"/>
    </location>
</feature>
<name>A0ABS5A9X2_9PSEU</name>
<evidence type="ECO:0000256" key="2">
    <source>
        <dbReference type="SAM" id="Phobius"/>
    </source>
</evidence>
<gene>
    <name evidence="3" type="ORF">JOF53_002250</name>
</gene>
<keyword evidence="2" id="KW-0812">Transmembrane</keyword>
<protein>
    <submittedName>
        <fullName evidence="3">Magnesium-transporting ATPase (P-type)</fullName>
    </submittedName>
</protein>
<evidence type="ECO:0000313" key="4">
    <source>
        <dbReference type="Proteomes" id="UP001519363"/>
    </source>
</evidence>